<organism evidence="3 4">
    <name type="scientific">Sphaerulina musiva (strain SO2202)</name>
    <name type="common">Poplar stem canker fungus</name>
    <name type="synonym">Septoria musiva</name>
    <dbReference type="NCBI Taxonomy" id="692275"/>
    <lineage>
        <taxon>Eukaryota</taxon>
        <taxon>Fungi</taxon>
        <taxon>Dikarya</taxon>
        <taxon>Ascomycota</taxon>
        <taxon>Pezizomycotina</taxon>
        <taxon>Dothideomycetes</taxon>
        <taxon>Dothideomycetidae</taxon>
        <taxon>Mycosphaerellales</taxon>
        <taxon>Mycosphaerellaceae</taxon>
        <taxon>Sphaerulina</taxon>
    </lineage>
</organism>
<gene>
    <name evidence="3" type="ORF">SEPMUDRAFT_141213</name>
</gene>
<sequence>MQVARAGRKEDTSSRKPTETFTGDVLMDPIFSASDCLANNVCFSPGARTFWHTHERGQVLTVTMGTGLICSKGQAPRKLQVGDVVHIPGGEMHWHGGTSTTMMAHQAISIGKTSWYEELDQKEYEEAQKVAT</sequence>
<dbReference type="Pfam" id="PF07883">
    <property type="entry name" value="Cupin_2"/>
    <property type="match status" value="1"/>
</dbReference>
<name>M3C0L5_SPHMS</name>
<dbReference type="CDD" id="cd02233">
    <property type="entry name" value="cupin_HNL-like"/>
    <property type="match status" value="1"/>
</dbReference>
<feature type="region of interest" description="Disordered" evidence="1">
    <location>
        <begin position="1"/>
        <end position="21"/>
    </location>
</feature>
<dbReference type="AlphaFoldDB" id="M3C0L5"/>
<reference evidence="3 4" key="1">
    <citation type="journal article" date="2012" name="PLoS Pathog.">
        <title>Diverse lifestyles and strategies of plant pathogenesis encoded in the genomes of eighteen Dothideomycetes fungi.</title>
        <authorList>
            <person name="Ohm R.A."/>
            <person name="Feau N."/>
            <person name="Henrissat B."/>
            <person name="Schoch C.L."/>
            <person name="Horwitz B.A."/>
            <person name="Barry K.W."/>
            <person name="Condon B.J."/>
            <person name="Copeland A.C."/>
            <person name="Dhillon B."/>
            <person name="Glaser F."/>
            <person name="Hesse C.N."/>
            <person name="Kosti I."/>
            <person name="LaButti K."/>
            <person name="Lindquist E.A."/>
            <person name="Lucas S."/>
            <person name="Salamov A.A."/>
            <person name="Bradshaw R.E."/>
            <person name="Ciuffetti L."/>
            <person name="Hamelin R.C."/>
            <person name="Kema G.H.J."/>
            <person name="Lawrence C."/>
            <person name="Scott J.A."/>
            <person name="Spatafora J.W."/>
            <person name="Turgeon B.G."/>
            <person name="de Wit P.J.G.M."/>
            <person name="Zhong S."/>
            <person name="Goodwin S.B."/>
            <person name="Grigoriev I.V."/>
        </authorList>
    </citation>
    <scope>NUCLEOTIDE SEQUENCE [LARGE SCALE GENOMIC DNA]</scope>
    <source>
        <strain evidence="3 4">SO2202</strain>
    </source>
</reference>
<dbReference type="eggNOG" id="ENOG502SGK2">
    <property type="taxonomic scope" value="Eukaryota"/>
</dbReference>
<dbReference type="STRING" id="692275.M3C0L5"/>
<dbReference type="OMA" id="TLDWHKH"/>
<dbReference type="HOGENOM" id="CLU_072993_3_0_1"/>
<keyword evidence="4" id="KW-1185">Reference proteome</keyword>
<proteinExistence type="predicted"/>
<evidence type="ECO:0000313" key="4">
    <source>
        <dbReference type="Proteomes" id="UP000016931"/>
    </source>
</evidence>
<dbReference type="RefSeq" id="XP_016761982.1">
    <property type="nucleotide sequence ID" value="XM_016902955.1"/>
</dbReference>
<dbReference type="Proteomes" id="UP000016931">
    <property type="component" value="Unassembled WGS sequence"/>
</dbReference>
<evidence type="ECO:0000313" key="3">
    <source>
        <dbReference type="EMBL" id="EMF13861.1"/>
    </source>
</evidence>
<dbReference type="OrthoDB" id="2096797at2759"/>
<feature type="domain" description="Cupin type-2" evidence="2">
    <location>
        <begin position="41"/>
        <end position="101"/>
    </location>
</feature>
<dbReference type="InterPro" id="IPR047263">
    <property type="entry name" value="HNL-like_cupin"/>
</dbReference>
<dbReference type="PANTHER" id="PTHR43698:SF1">
    <property type="entry name" value="BLL4564 PROTEIN"/>
    <property type="match status" value="1"/>
</dbReference>
<evidence type="ECO:0000256" key="1">
    <source>
        <dbReference type="SAM" id="MobiDB-lite"/>
    </source>
</evidence>
<feature type="compositionally biased region" description="Basic and acidic residues" evidence="1">
    <location>
        <begin position="7"/>
        <end position="18"/>
    </location>
</feature>
<evidence type="ECO:0000259" key="2">
    <source>
        <dbReference type="Pfam" id="PF07883"/>
    </source>
</evidence>
<dbReference type="InterPro" id="IPR014710">
    <property type="entry name" value="RmlC-like_jellyroll"/>
</dbReference>
<dbReference type="InterPro" id="IPR013096">
    <property type="entry name" value="Cupin_2"/>
</dbReference>
<accession>M3C0L5</accession>
<dbReference type="GeneID" id="27900092"/>
<dbReference type="PANTHER" id="PTHR43698">
    <property type="entry name" value="RIBD C-TERMINAL DOMAIN CONTAINING PROTEIN"/>
    <property type="match status" value="1"/>
</dbReference>
<protein>
    <submittedName>
        <fullName evidence="3">RmlC-like cupin</fullName>
    </submittedName>
</protein>
<dbReference type="Gene3D" id="2.60.120.10">
    <property type="entry name" value="Jelly Rolls"/>
    <property type="match status" value="1"/>
</dbReference>
<dbReference type="EMBL" id="KB456263">
    <property type="protein sequence ID" value="EMF13861.1"/>
    <property type="molecule type" value="Genomic_DNA"/>
</dbReference>
<dbReference type="SUPFAM" id="SSF51182">
    <property type="entry name" value="RmlC-like cupins"/>
    <property type="match status" value="1"/>
</dbReference>
<dbReference type="InterPro" id="IPR011051">
    <property type="entry name" value="RmlC_Cupin_sf"/>
</dbReference>